<dbReference type="NCBIfam" id="NF045663">
    <property type="entry name" value="diclust_near_Sec"/>
    <property type="match status" value="1"/>
</dbReference>
<keyword evidence="9" id="KW-1185">Reference proteome</keyword>
<dbReference type="Pfam" id="PF14691">
    <property type="entry name" value="Fer4_20"/>
    <property type="match status" value="1"/>
</dbReference>
<dbReference type="InterPro" id="IPR004017">
    <property type="entry name" value="Cys_rich_dom"/>
</dbReference>
<organism evidence="8 9">
    <name type="scientific">Acetobacterium malicum</name>
    <dbReference type="NCBI Taxonomy" id="52692"/>
    <lineage>
        <taxon>Bacteria</taxon>
        <taxon>Bacillati</taxon>
        <taxon>Bacillota</taxon>
        <taxon>Clostridia</taxon>
        <taxon>Eubacteriales</taxon>
        <taxon>Eubacteriaceae</taxon>
        <taxon>Acetobacterium</taxon>
    </lineage>
</organism>
<feature type="domain" description="Cysteine-rich" evidence="6">
    <location>
        <begin position="559"/>
        <end position="635"/>
    </location>
</feature>
<evidence type="ECO:0000256" key="2">
    <source>
        <dbReference type="ARBA" id="ARBA00022723"/>
    </source>
</evidence>
<dbReference type="InterPro" id="IPR009051">
    <property type="entry name" value="Helical_ferredxn"/>
</dbReference>
<dbReference type="Gene3D" id="3.50.50.60">
    <property type="entry name" value="FAD/NAD(P)-binding domain"/>
    <property type="match status" value="1"/>
</dbReference>
<dbReference type="SUPFAM" id="SSF51971">
    <property type="entry name" value="Nucleotide-binding domain"/>
    <property type="match status" value="1"/>
</dbReference>
<dbReference type="EMBL" id="WJBE01000001">
    <property type="protein sequence ID" value="MBC3898136.1"/>
    <property type="molecule type" value="Genomic_DNA"/>
</dbReference>
<keyword evidence="1" id="KW-0004">4Fe-4S</keyword>
<feature type="domain" description="Cysteine-rich" evidence="6">
    <location>
        <begin position="444"/>
        <end position="520"/>
    </location>
</feature>
<keyword evidence="5" id="KW-0411">Iron-sulfur</keyword>
<keyword evidence="4" id="KW-0408">Iron</keyword>
<dbReference type="Pfam" id="PF13534">
    <property type="entry name" value="Fer4_17"/>
    <property type="match status" value="1"/>
</dbReference>
<dbReference type="InterPro" id="IPR028261">
    <property type="entry name" value="DPD_II"/>
</dbReference>
<proteinExistence type="predicted"/>
<dbReference type="PANTHER" id="PTHR43255">
    <property type="entry name" value="IRON-SULFUR-BINDING OXIDOREDUCTASE FADF-RELATED-RELATED"/>
    <property type="match status" value="1"/>
</dbReference>
<dbReference type="PANTHER" id="PTHR43255:SF1">
    <property type="entry name" value="IRON-SULFUR-BINDING OXIDOREDUCTASE FADF-RELATED"/>
    <property type="match status" value="1"/>
</dbReference>
<reference evidence="8 9" key="1">
    <citation type="journal article" date="2020" name="mSystems">
        <title>Defining Genomic and Predicted Metabolic Features of the Acetobacterium Genus.</title>
        <authorList>
            <person name="Ross D.E."/>
            <person name="Marshall C.W."/>
            <person name="Gulliver D."/>
            <person name="May H.D."/>
            <person name="Norman R.S."/>
        </authorList>
    </citation>
    <scope>NUCLEOTIDE SEQUENCE [LARGE SCALE GENOMIC DNA]</scope>
    <source>
        <strain evidence="8 9">DSM 4132</strain>
    </source>
</reference>
<evidence type="ECO:0000256" key="1">
    <source>
        <dbReference type="ARBA" id="ARBA00022485"/>
    </source>
</evidence>
<evidence type="ECO:0000256" key="4">
    <source>
        <dbReference type="ARBA" id="ARBA00023004"/>
    </source>
</evidence>
<evidence type="ECO:0000313" key="9">
    <source>
        <dbReference type="Proteomes" id="UP000622405"/>
    </source>
</evidence>
<protein>
    <submittedName>
        <fullName evidence="8">FAD-dependent oxidoreductase</fullName>
    </submittedName>
</protein>
<dbReference type="Proteomes" id="UP000622405">
    <property type="component" value="Unassembled WGS sequence"/>
</dbReference>
<dbReference type="InterPro" id="IPR051460">
    <property type="entry name" value="HdrC_iron-sulfur_subunit"/>
</dbReference>
<keyword evidence="2" id="KW-0479">Metal-binding</keyword>
<evidence type="ECO:0000313" key="8">
    <source>
        <dbReference type="EMBL" id="MBC3898136.1"/>
    </source>
</evidence>
<feature type="domain" description="Dihydroprymidine dehydrogenase" evidence="7">
    <location>
        <begin position="7"/>
        <end position="93"/>
    </location>
</feature>
<dbReference type="Gene3D" id="1.10.1060.10">
    <property type="entry name" value="Alpha-helical ferredoxin"/>
    <property type="match status" value="2"/>
</dbReference>
<evidence type="ECO:0000256" key="5">
    <source>
        <dbReference type="ARBA" id="ARBA00023014"/>
    </source>
</evidence>
<comment type="caution">
    <text evidence="8">The sequence shown here is derived from an EMBL/GenBank/DDBJ whole genome shotgun (WGS) entry which is preliminary data.</text>
</comment>
<keyword evidence="3" id="KW-0560">Oxidoreductase</keyword>
<dbReference type="Pfam" id="PF02754">
    <property type="entry name" value="CCG"/>
    <property type="match status" value="2"/>
</dbReference>
<sequence length="790" mass="89557">MNLDKLLETGDRCIHKEPPTCTAQCPVHLEIIDFLSEIEKGNFQNAYKLMEKKIPFHHIIGLICDHPCEAPCERSKAGGSIRISELEKAVLEYGVYKPKKVWPLPKNKGKVAIIGGGLSGLTTAVDLDKKGYRVTIFEKTNQLGGRLWDFVGNSLTEAILQQELKVVADKKMTIHFEETVDKSKLTELLTEYDAVYLGTANWEAPVEVNPVTFQVSDSALFVGGQLLNKTDSVILSASSGRRAAISIERYLSKVSLTDSRDREGVFETPLQFDISSKEPLLPVEKSAGIYSQEEAIEEAKRCVKCQCRKCIEGCVHMRKFETSPDAYIRQINHNERIILGTHYANKMINSCAECGLCKEACFLDISMNDVIHETRESMVARGKMPVSAHDFALKDMAFSNSSRFSLVRKQPSKEESKDLFYYPLISFSDYVKGLYKGTGKTQYLFYPGCQLPASYPDDIKSIYEYLVGHVKGDVGIYLGCCGAPADWAGQQGLMKENIEAIKKVWAEMEHPTFILACSSCIRIFEKYLPEIKVESLWDIYIREGLPNKDYIKIPQTLSIHDACGTRENSDLHESVRKIVAKMGYGIEELEYSKEKTKCCGYGGLVYYANREQSDAFVSERIGESEHDLLVYCAMCKDLFVSGGKRTYHLLDLIYPKDNGESATRKMPTLSERLQNRSRVKQILLKEIWREEPMEAVMEENFTLIIPSDVKKNIEDRYILIEDIQAVLKNAETKTERFCNPDTGEYLARLRRDNVTFWVKYEKEAGSFLIKSVYSHRMEILEEDGNSGGKK</sequence>
<dbReference type="Pfam" id="PF13450">
    <property type="entry name" value="NAD_binding_8"/>
    <property type="match status" value="1"/>
</dbReference>
<name>A0ABR6YSG9_9FIRM</name>
<dbReference type="PRINTS" id="PR00419">
    <property type="entry name" value="ADXRDTASE"/>
</dbReference>
<evidence type="ECO:0000256" key="3">
    <source>
        <dbReference type="ARBA" id="ARBA00023002"/>
    </source>
</evidence>
<accession>A0ABR6YSG9</accession>
<dbReference type="RefSeq" id="WP_186892889.1">
    <property type="nucleotide sequence ID" value="NZ_WJBE01000001.1"/>
</dbReference>
<dbReference type="SUPFAM" id="SSF46548">
    <property type="entry name" value="alpha-helical ferredoxin"/>
    <property type="match status" value="1"/>
</dbReference>
<dbReference type="InterPro" id="IPR036188">
    <property type="entry name" value="FAD/NAD-bd_sf"/>
</dbReference>
<evidence type="ECO:0000259" key="6">
    <source>
        <dbReference type="Pfam" id="PF02754"/>
    </source>
</evidence>
<gene>
    <name evidence="8" type="ORF">GH811_00720</name>
</gene>
<evidence type="ECO:0000259" key="7">
    <source>
        <dbReference type="Pfam" id="PF14691"/>
    </source>
</evidence>